<evidence type="ECO:0000256" key="1">
    <source>
        <dbReference type="SAM" id="MobiDB-lite"/>
    </source>
</evidence>
<dbReference type="PROSITE" id="PS51998">
    <property type="entry name" value="DEK_C"/>
    <property type="match status" value="1"/>
</dbReference>
<accession>A0A3S5AB84</accession>
<dbReference type="Gene3D" id="1.10.10.60">
    <property type="entry name" value="Homeodomain-like"/>
    <property type="match status" value="1"/>
</dbReference>
<feature type="compositionally biased region" description="Basic residues" evidence="1">
    <location>
        <begin position="73"/>
        <end position="82"/>
    </location>
</feature>
<reference evidence="3" key="1">
    <citation type="submission" date="2018-11" db="EMBL/GenBank/DDBJ databases">
        <authorList>
            <consortium name="Pathogen Informatics"/>
        </authorList>
    </citation>
    <scope>NUCLEOTIDE SEQUENCE</scope>
</reference>
<feature type="domain" description="DEK-C" evidence="2">
    <location>
        <begin position="100"/>
        <end position="156"/>
    </location>
</feature>
<evidence type="ECO:0000313" key="4">
    <source>
        <dbReference type="Proteomes" id="UP000784294"/>
    </source>
</evidence>
<protein>
    <recommendedName>
        <fullName evidence="2">DEK-C domain-containing protein</fullName>
    </recommendedName>
</protein>
<keyword evidence="4" id="KW-1185">Reference proteome</keyword>
<feature type="region of interest" description="Disordered" evidence="1">
    <location>
        <begin position="1"/>
        <end position="90"/>
    </location>
</feature>
<evidence type="ECO:0000259" key="2">
    <source>
        <dbReference type="PROSITE" id="PS51998"/>
    </source>
</evidence>
<name>A0A3S5AB84_9PLAT</name>
<evidence type="ECO:0000313" key="3">
    <source>
        <dbReference type="EMBL" id="VEL11809.1"/>
    </source>
</evidence>
<feature type="compositionally biased region" description="Basic residues" evidence="1">
    <location>
        <begin position="21"/>
        <end position="31"/>
    </location>
</feature>
<comment type="caution">
    <text evidence="3">The sequence shown here is derived from an EMBL/GenBank/DDBJ whole genome shotgun (WGS) entry which is preliminary data.</text>
</comment>
<organism evidence="3 4">
    <name type="scientific">Protopolystoma xenopodis</name>
    <dbReference type="NCBI Taxonomy" id="117903"/>
    <lineage>
        <taxon>Eukaryota</taxon>
        <taxon>Metazoa</taxon>
        <taxon>Spiralia</taxon>
        <taxon>Lophotrochozoa</taxon>
        <taxon>Platyhelminthes</taxon>
        <taxon>Monogenea</taxon>
        <taxon>Polyopisthocotylea</taxon>
        <taxon>Polystomatidea</taxon>
        <taxon>Polystomatidae</taxon>
        <taxon>Protopolystoma</taxon>
    </lineage>
</organism>
<dbReference type="InterPro" id="IPR014876">
    <property type="entry name" value="DEK_C"/>
</dbReference>
<proteinExistence type="predicted"/>
<dbReference type="AlphaFoldDB" id="A0A3S5AB84"/>
<dbReference type="Proteomes" id="UP000784294">
    <property type="component" value="Unassembled WGS sequence"/>
</dbReference>
<sequence length="157" mass="17796">MISNSGDDKESISESLEREKKSGRKATRKIASHTLKSKNANRPTSVKRRIISDGYSENEAKSDMGPDIAPIKPTKKKAKKGSLVKEGDTEEDVPLKVFKKPSDEELKKRVLNLLEEVNLETTSLRVVRDKIFEYYPNFDLTDKKDFINSVVKQVSHC</sequence>
<dbReference type="Pfam" id="PF08766">
    <property type="entry name" value="DEK_C"/>
    <property type="match status" value="1"/>
</dbReference>
<dbReference type="SUPFAM" id="SSF109715">
    <property type="entry name" value="DEK C-terminal domain"/>
    <property type="match status" value="1"/>
</dbReference>
<gene>
    <name evidence="3" type="ORF">PXEA_LOCUS5249</name>
</gene>
<dbReference type="EMBL" id="CAAALY010012921">
    <property type="protein sequence ID" value="VEL11809.1"/>
    <property type="molecule type" value="Genomic_DNA"/>
</dbReference>
<dbReference type="OrthoDB" id="370884at2759"/>
<feature type="compositionally biased region" description="Basic and acidic residues" evidence="1">
    <location>
        <begin position="1"/>
        <end position="20"/>
    </location>
</feature>